<evidence type="ECO:0000313" key="2">
    <source>
        <dbReference type="Proteomes" id="UP001227126"/>
    </source>
</evidence>
<dbReference type="RefSeq" id="WP_284485852.1">
    <property type="nucleotide sequence ID" value="NZ_JASNJE010000014.1"/>
</dbReference>
<proteinExistence type="predicted"/>
<evidence type="ECO:0000313" key="1">
    <source>
        <dbReference type="EMBL" id="MDK3073915.1"/>
    </source>
</evidence>
<accession>A0ABT7FFL4</accession>
<reference evidence="1 2" key="1">
    <citation type="submission" date="2023-05" db="EMBL/GenBank/DDBJ databases">
        <title>Sedimentitalea sp. nov. JM2-8.</title>
        <authorList>
            <person name="Huang J."/>
        </authorList>
    </citation>
    <scope>NUCLEOTIDE SEQUENCE [LARGE SCALE GENOMIC DNA]</scope>
    <source>
        <strain evidence="1 2">JM2-8</strain>
    </source>
</reference>
<dbReference type="EMBL" id="JASNJE010000014">
    <property type="protein sequence ID" value="MDK3073915.1"/>
    <property type="molecule type" value="Genomic_DNA"/>
</dbReference>
<keyword evidence="2" id="KW-1185">Reference proteome</keyword>
<sequence>MPVFQFLRLSLSVPTIGDLAKEDHRNEPDVSRREYLTEAFSHRWDFYYSGRQYTFMPCPDAVQGPDIFSGFVGKPVVELVNAGPEQLFALTKSKHYKAAFLAIDVSADQQVVAFEKRQDVGSAHRILQAMLEEVVRKRKGFSWHSDVEYISSEQDFWRAAEEFRGRITELSFEFYPPNGLKGFEKFKEFDRIAKQQANGQSSEYSIKNPDGAVAPEGGFVESAVEYAAEGPGKITLKEGRKTLFSSRQAKKTKDVPETIMPRQGEQSKILGVVAWLFGKKDG</sequence>
<gene>
    <name evidence="1" type="ORF">QO034_12405</name>
</gene>
<dbReference type="Proteomes" id="UP001227126">
    <property type="component" value="Unassembled WGS sequence"/>
</dbReference>
<organism evidence="1 2">
    <name type="scientific">Sedimentitalea xiamensis</name>
    <dbReference type="NCBI Taxonomy" id="3050037"/>
    <lineage>
        <taxon>Bacteria</taxon>
        <taxon>Pseudomonadati</taxon>
        <taxon>Pseudomonadota</taxon>
        <taxon>Alphaproteobacteria</taxon>
        <taxon>Rhodobacterales</taxon>
        <taxon>Paracoccaceae</taxon>
        <taxon>Sedimentitalea</taxon>
    </lineage>
</organism>
<name>A0ABT7FFL4_9RHOB</name>
<protein>
    <submittedName>
        <fullName evidence="1">Uncharacterized protein</fullName>
    </submittedName>
</protein>
<comment type="caution">
    <text evidence="1">The sequence shown here is derived from an EMBL/GenBank/DDBJ whole genome shotgun (WGS) entry which is preliminary data.</text>
</comment>